<reference evidence="2" key="1">
    <citation type="submission" date="2020-10" db="EMBL/GenBank/DDBJ databases">
        <authorList>
            <person name="Gilroy R."/>
        </authorList>
    </citation>
    <scope>NUCLEOTIDE SEQUENCE</scope>
    <source>
        <strain evidence="2">ChiHjej13B12-12457</strain>
    </source>
</reference>
<dbReference type="AlphaFoldDB" id="A0A9D1J782"/>
<accession>A0A9D1J782</accession>
<dbReference type="Gene3D" id="3.30.1380.10">
    <property type="match status" value="1"/>
</dbReference>
<dbReference type="Pfam" id="PF08291">
    <property type="entry name" value="Peptidase_M15_3"/>
    <property type="match status" value="1"/>
</dbReference>
<dbReference type="EMBL" id="DVHI01000093">
    <property type="protein sequence ID" value="HIR63338.1"/>
    <property type="molecule type" value="Genomic_DNA"/>
</dbReference>
<sequence>MGTISKDFSYSEFERSETAERRGIVNVIATAKVRDSIQALVVNVLQPLRTALGVEMPVNSGYRCPELNEAVGGVPTSQHLMGEAADIATPMPLRMARKAVEMGLPFDQMGIYNTFVHFSHKLGGPQRGEIFYSKDYKGERL</sequence>
<dbReference type="InterPro" id="IPR013230">
    <property type="entry name" value="Peptidase_M15A_C"/>
</dbReference>
<dbReference type="InterPro" id="IPR009045">
    <property type="entry name" value="Zn_M74/Hedgehog-like"/>
</dbReference>
<evidence type="ECO:0000313" key="2">
    <source>
        <dbReference type="EMBL" id="HIR63338.1"/>
    </source>
</evidence>
<feature type="domain" description="Peptidase M15A C-terminal" evidence="1">
    <location>
        <begin position="7"/>
        <end position="118"/>
    </location>
</feature>
<organism evidence="2 3">
    <name type="scientific">Candidatus Coprenecus avistercoris</name>
    <dbReference type="NCBI Taxonomy" id="2840730"/>
    <lineage>
        <taxon>Bacteria</taxon>
        <taxon>Pseudomonadati</taxon>
        <taxon>Bacteroidota</taxon>
        <taxon>Bacteroidia</taxon>
        <taxon>Bacteroidales</taxon>
        <taxon>Rikenellaceae</taxon>
        <taxon>Rikenellaceae incertae sedis</taxon>
        <taxon>Candidatus Coprenecus</taxon>
    </lineage>
</organism>
<dbReference type="Proteomes" id="UP000886744">
    <property type="component" value="Unassembled WGS sequence"/>
</dbReference>
<evidence type="ECO:0000259" key="1">
    <source>
        <dbReference type="Pfam" id="PF08291"/>
    </source>
</evidence>
<proteinExistence type="predicted"/>
<evidence type="ECO:0000313" key="3">
    <source>
        <dbReference type="Proteomes" id="UP000886744"/>
    </source>
</evidence>
<protein>
    <submittedName>
        <fullName evidence="2">Peptidase M15</fullName>
    </submittedName>
</protein>
<dbReference type="SUPFAM" id="SSF55166">
    <property type="entry name" value="Hedgehog/DD-peptidase"/>
    <property type="match status" value="1"/>
</dbReference>
<name>A0A9D1J782_9BACT</name>
<gene>
    <name evidence="2" type="ORF">IAC94_07455</name>
</gene>
<comment type="caution">
    <text evidence="2">The sequence shown here is derived from an EMBL/GenBank/DDBJ whole genome shotgun (WGS) entry which is preliminary data.</text>
</comment>
<reference evidence="2" key="2">
    <citation type="journal article" date="2021" name="PeerJ">
        <title>Extensive microbial diversity within the chicken gut microbiome revealed by metagenomics and culture.</title>
        <authorList>
            <person name="Gilroy R."/>
            <person name="Ravi A."/>
            <person name="Getino M."/>
            <person name="Pursley I."/>
            <person name="Horton D.L."/>
            <person name="Alikhan N.F."/>
            <person name="Baker D."/>
            <person name="Gharbi K."/>
            <person name="Hall N."/>
            <person name="Watson M."/>
            <person name="Adriaenssens E.M."/>
            <person name="Foster-Nyarko E."/>
            <person name="Jarju S."/>
            <person name="Secka A."/>
            <person name="Antonio M."/>
            <person name="Oren A."/>
            <person name="Chaudhuri R.R."/>
            <person name="La Ragione R."/>
            <person name="Hildebrand F."/>
            <person name="Pallen M.J."/>
        </authorList>
    </citation>
    <scope>NUCLEOTIDE SEQUENCE</scope>
    <source>
        <strain evidence="2">ChiHjej13B12-12457</strain>
    </source>
</reference>